<keyword evidence="6" id="KW-0479">Metal-binding</keyword>
<dbReference type="CDD" id="cd01335">
    <property type="entry name" value="Radical_SAM"/>
    <property type="match status" value="1"/>
</dbReference>
<proteinExistence type="predicted"/>
<evidence type="ECO:0000256" key="4">
    <source>
        <dbReference type="ARBA" id="ARBA00022679"/>
    </source>
</evidence>
<dbReference type="InterPro" id="IPR013848">
    <property type="entry name" value="Methylthiotransferase_N"/>
</dbReference>
<protein>
    <recommendedName>
        <fullName evidence="9">tRNA-2-methylthio-N(6)-dimethylallyladenosine synthase</fullName>
        <ecNumber evidence="9">2.8.4.3</ecNumber>
    </recommendedName>
</protein>
<dbReference type="SUPFAM" id="SSF102114">
    <property type="entry name" value="Radical SAM enzymes"/>
    <property type="match status" value="1"/>
</dbReference>
<feature type="domain" description="MTTase N-terminal" evidence="11">
    <location>
        <begin position="1"/>
        <end position="106"/>
    </location>
</feature>
<evidence type="ECO:0000256" key="8">
    <source>
        <dbReference type="ARBA" id="ARBA00023014"/>
    </source>
</evidence>
<evidence type="ECO:0000256" key="7">
    <source>
        <dbReference type="ARBA" id="ARBA00023004"/>
    </source>
</evidence>
<dbReference type="RefSeq" id="WP_369017445.1">
    <property type="nucleotide sequence ID" value="NZ_CP121689.1"/>
</dbReference>
<accession>A0ABZ2Y8E4</accession>
<dbReference type="Pfam" id="PF00919">
    <property type="entry name" value="UPF0004"/>
    <property type="match status" value="1"/>
</dbReference>
<feature type="domain" description="Radical SAM core" evidence="12">
    <location>
        <begin position="132"/>
        <end position="367"/>
    </location>
</feature>
<dbReference type="Pfam" id="PF04055">
    <property type="entry name" value="Radical_SAM"/>
    <property type="match status" value="1"/>
</dbReference>
<dbReference type="SFLD" id="SFLDG01082">
    <property type="entry name" value="B12-binding_domain_containing"/>
    <property type="match status" value="1"/>
</dbReference>
<dbReference type="Proteomes" id="UP001461341">
    <property type="component" value="Chromosome"/>
</dbReference>
<evidence type="ECO:0000256" key="5">
    <source>
        <dbReference type="ARBA" id="ARBA00022691"/>
    </source>
</evidence>
<evidence type="ECO:0000313" key="13">
    <source>
        <dbReference type="EMBL" id="WZL75299.1"/>
    </source>
</evidence>
<organism evidence="13 14">
    <name type="scientific">Thermatribacter velox</name>
    <dbReference type="NCBI Taxonomy" id="3039681"/>
    <lineage>
        <taxon>Bacteria</taxon>
        <taxon>Pseudomonadati</taxon>
        <taxon>Atribacterota</taxon>
        <taxon>Atribacteria</taxon>
        <taxon>Atribacterales</taxon>
        <taxon>Thermatribacteraceae</taxon>
        <taxon>Thermatribacter</taxon>
    </lineage>
</organism>
<dbReference type="PROSITE" id="PS50926">
    <property type="entry name" value="TRAM"/>
    <property type="match status" value="1"/>
</dbReference>
<name>A0ABZ2Y8E4_9BACT</name>
<dbReference type="GO" id="GO:0035597">
    <property type="term" value="F:tRNA-2-methylthio-N(6)-dimethylallyladenosine(37) synthase activity"/>
    <property type="evidence" value="ECO:0007669"/>
    <property type="project" value="UniProtKB-EC"/>
</dbReference>
<reference evidence="13 14" key="1">
    <citation type="submission" date="2023-03" db="EMBL/GenBank/DDBJ databases">
        <title>Novel Species.</title>
        <authorList>
            <person name="Ma S."/>
        </authorList>
    </citation>
    <scope>NUCLEOTIDE SEQUENCE [LARGE SCALE GENOMIC DNA]</scope>
    <source>
        <strain evidence="13 14">B11</strain>
    </source>
</reference>
<dbReference type="InterPro" id="IPR002792">
    <property type="entry name" value="TRAM_dom"/>
</dbReference>
<dbReference type="PANTHER" id="PTHR43020">
    <property type="entry name" value="CDK5 REGULATORY SUBUNIT-ASSOCIATED PROTEIN 1"/>
    <property type="match status" value="1"/>
</dbReference>
<dbReference type="EMBL" id="CP121689">
    <property type="protein sequence ID" value="WZL75299.1"/>
    <property type="molecule type" value="Genomic_DNA"/>
</dbReference>
<dbReference type="InterPro" id="IPR058240">
    <property type="entry name" value="rSAM_sf"/>
</dbReference>
<evidence type="ECO:0000259" key="10">
    <source>
        <dbReference type="PROSITE" id="PS50926"/>
    </source>
</evidence>
<keyword evidence="14" id="KW-1185">Reference proteome</keyword>
<dbReference type="EC" id="2.8.4.3" evidence="9"/>
<dbReference type="InterPro" id="IPR005839">
    <property type="entry name" value="Methylthiotransferase"/>
</dbReference>
<dbReference type="InterPro" id="IPR007197">
    <property type="entry name" value="rSAM"/>
</dbReference>
<dbReference type="InterPro" id="IPR020612">
    <property type="entry name" value="Methylthiotransferase_CS"/>
</dbReference>
<dbReference type="Gene3D" id="3.80.30.20">
    <property type="entry name" value="tm_1862 like domain"/>
    <property type="match status" value="1"/>
</dbReference>
<dbReference type="InterPro" id="IPR038135">
    <property type="entry name" value="Methylthiotransferase_N_sf"/>
</dbReference>
<dbReference type="PROSITE" id="PS51918">
    <property type="entry name" value="RADICAL_SAM"/>
    <property type="match status" value="1"/>
</dbReference>
<keyword evidence="5" id="KW-0949">S-adenosyl-L-methionine</keyword>
<dbReference type="Gene3D" id="3.40.50.12160">
    <property type="entry name" value="Methylthiotransferase, N-terminal domain"/>
    <property type="match status" value="1"/>
</dbReference>
<evidence type="ECO:0000259" key="11">
    <source>
        <dbReference type="PROSITE" id="PS51449"/>
    </source>
</evidence>
<evidence type="ECO:0000313" key="14">
    <source>
        <dbReference type="Proteomes" id="UP001461341"/>
    </source>
</evidence>
<dbReference type="SFLD" id="SFLDS00029">
    <property type="entry name" value="Radical_SAM"/>
    <property type="match status" value="1"/>
</dbReference>
<dbReference type="PANTHER" id="PTHR43020:SF2">
    <property type="entry name" value="MITOCHONDRIAL TRNA METHYLTHIOTRANSFERASE CDK5RAP1"/>
    <property type="match status" value="1"/>
</dbReference>
<keyword evidence="4 13" id="KW-0808">Transferase</keyword>
<gene>
    <name evidence="13" type="primary">miaB</name>
    <name evidence="13" type="ORF">QBE54_06765</name>
</gene>
<keyword evidence="8" id="KW-0411">Iron-sulfur</keyword>
<feature type="domain" description="TRAM" evidence="10">
    <location>
        <begin position="369"/>
        <end position="430"/>
    </location>
</feature>
<comment type="cofactor">
    <cofactor evidence="1">
        <name>[4Fe-4S] cluster</name>
        <dbReference type="ChEBI" id="CHEBI:49883"/>
    </cofactor>
</comment>
<dbReference type="SMART" id="SM00729">
    <property type="entry name" value="Elp3"/>
    <property type="match status" value="1"/>
</dbReference>
<dbReference type="InterPro" id="IPR023404">
    <property type="entry name" value="rSAM_horseshoe"/>
</dbReference>
<sequence>MNQSRSEHIEYLLKKAGFKACLEGEEPDIVVFNTCAVREHAKNRAVSIIGQFASQKRKDGFPIILVCGCMSQIYQKELLHHVPNIDVLLGTHNLEEVPLLIQKRLEKQKDTQPQLAFWSKPEGQFLETGYSRKPGVSAFLPITYGCNNFCSYCVVPYATGPQRSKPMELILEELQKILEEGFKEVTLLGQNVNSYGEDLGLKWGFEKLLENIEKLVEERPSRVWIRFITSHPKDMRESIVDLVKESKVLCPYFHLPIQAGSNKILELMNRGYTKERYLEIASYIRDTIPDASIGTDIIVGFPEETEADFQQTLEVVEKVQFEIAYTFAYSPRPKTRASSMVDSVPPQEKKRRLLELNQLVRRVYQKRVEKLRGKTVALLIDKQEKTFSGRTPSNLRVFIESSVKNSLKPGDMLLVKITDIRDGKIFAEKA</sequence>
<evidence type="ECO:0000256" key="9">
    <source>
        <dbReference type="ARBA" id="ARBA00033765"/>
    </source>
</evidence>
<keyword evidence="7" id="KW-0408">Iron</keyword>
<dbReference type="NCBIfam" id="TIGR00089">
    <property type="entry name" value="MiaB/RimO family radical SAM methylthiotransferase"/>
    <property type="match status" value="1"/>
</dbReference>
<evidence type="ECO:0000256" key="6">
    <source>
        <dbReference type="ARBA" id="ARBA00022723"/>
    </source>
</evidence>
<evidence type="ECO:0000256" key="1">
    <source>
        <dbReference type="ARBA" id="ARBA00001966"/>
    </source>
</evidence>
<keyword evidence="3" id="KW-0004">4Fe-4S</keyword>
<dbReference type="NCBIfam" id="TIGR01574">
    <property type="entry name" value="miaB-methiolase"/>
    <property type="match status" value="1"/>
</dbReference>
<evidence type="ECO:0000256" key="2">
    <source>
        <dbReference type="ARBA" id="ARBA00003234"/>
    </source>
</evidence>
<dbReference type="SFLD" id="SFLDG01061">
    <property type="entry name" value="methylthiotransferase"/>
    <property type="match status" value="1"/>
</dbReference>
<evidence type="ECO:0000259" key="12">
    <source>
        <dbReference type="PROSITE" id="PS51918"/>
    </source>
</evidence>
<dbReference type="PROSITE" id="PS01278">
    <property type="entry name" value="MTTASE_RADICAL"/>
    <property type="match status" value="1"/>
</dbReference>
<dbReference type="InterPro" id="IPR006638">
    <property type="entry name" value="Elp3/MiaA/NifB-like_rSAM"/>
</dbReference>
<comment type="function">
    <text evidence="2">Catalyzes the methylthiolation of N6-(dimethylallyl)adenosine (i(6)A), leading to the formation of 2-methylthio-N6-(dimethylallyl)adenosine (ms(2)i(6)A) at position 37 in tRNAs that read codons beginning with uridine.</text>
</comment>
<evidence type="ECO:0000256" key="3">
    <source>
        <dbReference type="ARBA" id="ARBA00022485"/>
    </source>
</evidence>
<dbReference type="PROSITE" id="PS51449">
    <property type="entry name" value="MTTASE_N"/>
    <property type="match status" value="1"/>
</dbReference>